<dbReference type="EMBL" id="BSSV01000006">
    <property type="protein sequence ID" value="GLX86429.1"/>
    <property type="molecule type" value="Genomic_DNA"/>
</dbReference>
<dbReference type="Gene3D" id="1.10.3210.10">
    <property type="entry name" value="Hypothetical protein af1432"/>
    <property type="match status" value="1"/>
</dbReference>
<gene>
    <name evidence="2" type="ORF">tloyanaT_26820</name>
</gene>
<feature type="domain" description="HDOD" evidence="1">
    <location>
        <begin position="1"/>
        <end position="160"/>
    </location>
</feature>
<reference evidence="2 3" key="1">
    <citation type="submission" date="2023-03" db="EMBL/GenBank/DDBJ databases">
        <title>Thalassotalea loyana LMG 22536T draft genome sequence.</title>
        <authorList>
            <person name="Sawabe T."/>
        </authorList>
    </citation>
    <scope>NUCLEOTIDE SEQUENCE [LARGE SCALE GENOMIC DNA]</scope>
    <source>
        <strain evidence="2 3">LMG 22536</strain>
    </source>
</reference>
<dbReference type="SUPFAM" id="SSF109604">
    <property type="entry name" value="HD-domain/PDEase-like"/>
    <property type="match status" value="1"/>
</dbReference>
<evidence type="ECO:0000313" key="2">
    <source>
        <dbReference type="EMBL" id="GLX86429.1"/>
    </source>
</evidence>
<organism evidence="2 3">
    <name type="scientific">Thalassotalea loyana</name>
    <dbReference type="NCBI Taxonomy" id="280483"/>
    <lineage>
        <taxon>Bacteria</taxon>
        <taxon>Pseudomonadati</taxon>
        <taxon>Pseudomonadota</taxon>
        <taxon>Gammaproteobacteria</taxon>
        <taxon>Alteromonadales</taxon>
        <taxon>Colwelliaceae</taxon>
        <taxon>Thalassotalea</taxon>
    </lineage>
</organism>
<dbReference type="Proteomes" id="UP001157134">
    <property type="component" value="Unassembled WGS sequence"/>
</dbReference>
<accession>A0ABQ6HEK5</accession>
<comment type="caution">
    <text evidence="2">The sequence shown here is derived from an EMBL/GenBank/DDBJ whole genome shotgun (WGS) entry which is preliminary data.</text>
</comment>
<name>A0ABQ6HEK5_9GAMM</name>
<proteinExistence type="predicted"/>
<evidence type="ECO:0000313" key="3">
    <source>
        <dbReference type="Proteomes" id="UP001157134"/>
    </source>
</evidence>
<evidence type="ECO:0000259" key="1">
    <source>
        <dbReference type="PROSITE" id="PS51833"/>
    </source>
</evidence>
<dbReference type="PANTHER" id="PTHR33525">
    <property type="match status" value="1"/>
</dbReference>
<dbReference type="InterPro" id="IPR052340">
    <property type="entry name" value="RNase_Y/CdgJ"/>
</dbReference>
<dbReference type="InterPro" id="IPR013976">
    <property type="entry name" value="HDOD"/>
</dbReference>
<dbReference type="Pfam" id="PF08668">
    <property type="entry name" value="HDOD"/>
    <property type="match status" value="1"/>
</dbReference>
<dbReference type="PANTHER" id="PTHR33525:SF6">
    <property type="entry name" value="HDOD DOMAIN-CONTAINING PROTEIN"/>
    <property type="match status" value="1"/>
</dbReference>
<keyword evidence="3" id="KW-1185">Reference proteome</keyword>
<protein>
    <submittedName>
        <fullName evidence="2">HDOD domain-containing protein</fullName>
    </submittedName>
</protein>
<dbReference type="PROSITE" id="PS51833">
    <property type="entry name" value="HDOD"/>
    <property type="match status" value="1"/>
</dbReference>
<sequence length="229" mass="25735">MSATILKIINSPFYGMSRRISEIKQAVMMLGINTINALVTSTLLKQSYKGAYCISMERFWDDAQDLANAMTFIGNNIKNELPIDMLYTVGLFEDCGIPLLAGKYDDYKNLLIKANEENTNSIALEEAAYRTNHAILGYFIATSWHLPKDICQIILQHHDVNGLYHAGDHKTQLAFAALKAAENMVEVAKRYKLSADWPTFEAPVLDVLGLSEDDYGDILDEYSEMYSSI</sequence>